<evidence type="ECO:0000313" key="1">
    <source>
        <dbReference type="EMBL" id="QHU18750.1"/>
    </source>
</evidence>
<protein>
    <submittedName>
        <fullName evidence="1">Uncharacterized protein</fullName>
    </submittedName>
</protein>
<organism evidence="1">
    <name type="scientific">viral metagenome</name>
    <dbReference type="NCBI Taxonomy" id="1070528"/>
    <lineage>
        <taxon>unclassified sequences</taxon>
        <taxon>metagenomes</taxon>
        <taxon>organismal metagenomes</taxon>
    </lineage>
</organism>
<reference evidence="1" key="1">
    <citation type="journal article" date="2020" name="Nature">
        <title>Giant virus diversity and host interactions through global metagenomics.</title>
        <authorList>
            <person name="Schulz F."/>
            <person name="Roux S."/>
            <person name="Paez-Espino D."/>
            <person name="Jungbluth S."/>
            <person name="Walsh D.A."/>
            <person name="Denef V.J."/>
            <person name="McMahon K.D."/>
            <person name="Konstantinidis K.T."/>
            <person name="Eloe-Fadrosh E.A."/>
            <person name="Kyrpides N.C."/>
            <person name="Woyke T."/>
        </authorList>
    </citation>
    <scope>NUCLEOTIDE SEQUENCE</scope>
    <source>
        <strain evidence="1">GVMAG-S-3300013006-158</strain>
    </source>
</reference>
<dbReference type="AlphaFoldDB" id="A0A6C0KPW8"/>
<dbReference type="EMBL" id="MN740937">
    <property type="protein sequence ID" value="QHU18750.1"/>
    <property type="molecule type" value="Genomic_DNA"/>
</dbReference>
<proteinExistence type="predicted"/>
<name>A0A6C0KPW8_9ZZZZ</name>
<sequence length="268" mass="28618">MDASQITKLLQKQNTRYINRCQTTDSSTLTWKNQIQSSKYIKGVQTCEGQQNTNVPTNPACSVGDGVCSFGGSGRTTAIQTGSSQQFLSVLAGASGSAAQVYSSESILLQAAGRNACGVAGTNPAPANSYVVLPGGDPATSNAELQVPSCSYECTDTNGPTNGQDVPVNNNLNPYLPQFDTYYRFKNPAAQCGYPVQDQNQKHFVKICHTRFPNANNGVNAVFDPCTNTTYLNPITKQFQTNPYFALPYSNGTVNPIPPTCEGCIVPS</sequence>
<accession>A0A6C0KPW8</accession>